<keyword evidence="4" id="KW-1185">Reference proteome</keyword>
<evidence type="ECO:0000256" key="1">
    <source>
        <dbReference type="ARBA" id="ARBA00023235"/>
    </source>
</evidence>
<dbReference type="EMBL" id="FMUS01000009">
    <property type="protein sequence ID" value="SCY52167.1"/>
    <property type="molecule type" value="Genomic_DNA"/>
</dbReference>
<dbReference type="GO" id="GO:0046872">
    <property type="term" value="F:metal ion binding"/>
    <property type="evidence" value="ECO:0007669"/>
    <property type="project" value="InterPro"/>
</dbReference>
<dbReference type="AlphaFoldDB" id="A0A1G5GLD8"/>
<dbReference type="InterPro" id="IPR017850">
    <property type="entry name" value="Alkaline_phosphatase_core_sf"/>
</dbReference>
<reference evidence="3 4" key="1">
    <citation type="submission" date="2016-10" db="EMBL/GenBank/DDBJ databases">
        <authorList>
            <person name="de Groot N.N."/>
        </authorList>
    </citation>
    <scope>NUCLEOTIDE SEQUENCE [LARGE SCALE GENOMIC DNA]</scope>
    <source>
        <strain evidence="3 4">DSM 18978</strain>
    </source>
</reference>
<dbReference type="SUPFAM" id="SSF53649">
    <property type="entry name" value="Alkaline phosphatase-like"/>
    <property type="match status" value="1"/>
</dbReference>
<dbReference type="Gene3D" id="3.40.720.10">
    <property type="entry name" value="Alkaline Phosphatase, subunit A"/>
    <property type="match status" value="1"/>
</dbReference>
<sequence length="498" mass="55582">MNFKNQLGIAMLLVVSLFIGLFLGKNVEGSSKAQGYFPTFMVVGDVKQVITIDDKHDFPLHKMEHRGITMDFFSLEHIIEAAVPIVEDFEVLLVGGDGLISKIDKIDDCSITFSDIYGWEFVNKSHPISSNIKMVKEIVVVSTESNWKDGLNIINVDGNILNITVGQLYLQGYDVLHNFEGTSTVEKNGNRYDSSVYTTKKIKRIKDLVDLSQNSRLLTMGAKGDYGYVDINGYIELKENKMNYVDVGSKEKISDIKGIFIDPPLVSIMDTYHDALHYINRGEKVLIFYIDGLGYHQYIEAMDNGYAPFFKSLPKAEKATSVYRPVTNAGFAAMITGEPPALNGVYSRNQRELKVPTIFGAALELDKRAALIQGTLNVLNTEINPILNMDTNNNSIADDEVYERALSEINKGYDLMLIHFKAIDIYGHSNGDIHPETMNIIMTIDKYVEDIVNSWQGKVIITSDHGMHSTEEGGSHGAFMVKDMVVPYLIIEGGLGNE</sequence>
<accession>A0A1G5GLD8</accession>
<evidence type="ECO:0000313" key="4">
    <source>
        <dbReference type="Proteomes" id="UP000198636"/>
    </source>
</evidence>
<evidence type="ECO:0000313" key="3">
    <source>
        <dbReference type="EMBL" id="SCY52167.1"/>
    </source>
</evidence>
<name>A0A1G5GLD8_9FIRM</name>
<feature type="domain" description="Metalloenzyme" evidence="2">
    <location>
        <begin position="394"/>
        <end position="478"/>
    </location>
</feature>
<proteinExistence type="predicted"/>
<keyword evidence="1" id="KW-0413">Isomerase</keyword>
<protein>
    <submittedName>
        <fullName evidence="3">Type I phosphodiesterase / nucleotide pyrophosphatase</fullName>
    </submittedName>
</protein>
<dbReference type="GO" id="GO:0016853">
    <property type="term" value="F:isomerase activity"/>
    <property type="evidence" value="ECO:0007669"/>
    <property type="project" value="UniProtKB-KW"/>
</dbReference>
<dbReference type="Proteomes" id="UP000198636">
    <property type="component" value="Unassembled WGS sequence"/>
</dbReference>
<dbReference type="RefSeq" id="WP_176758935.1">
    <property type="nucleotide sequence ID" value="NZ_FMUS01000009.1"/>
</dbReference>
<dbReference type="STRING" id="1120976.SAMN03080606_01733"/>
<organism evidence="3 4">
    <name type="scientific">Alkaliphilus peptidifermentans DSM 18978</name>
    <dbReference type="NCBI Taxonomy" id="1120976"/>
    <lineage>
        <taxon>Bacteria</taxon>
        <taxon>Bacillati</taxon>
        <taxon>Bacillota</taxon>
        <taxon>Clostridia</taxon>
        <taxon>Peptostreptococcales</taxon>
        <taxon>Natronincolaceae</taxon>
        <taxon>Alkaliphilus</taxon>
    </lineage>
</organism>
<dbReference type="Pfam" id="PF01676">
    <property type="entry name" value="Metalloenzyme"/>
    <property type="match status" value="1"/>
</dbReference>
<gene>
    <name evidence="3" type="ORF">SAMN03080606_01733</name>
</gene>
<evidence type="ECO:0000259" key="2">
    <source>
        <dbReference type="Pfam" id="PF01676"/>
    </source>
</evidence>
<dbReference type="InterPro" id="IPR006124">
    <property type="entry name" value="Metalloenzyme"/>
</dbReference>